<comment type="caution">
    <text evidence="5">The sequence shown here is derived from an EMBL/GenBank/DDBJ whole genome shotgun (WGS) entry which is preliminary data.</text>
</comment>
<dbReference type="SUPFAM" id="SSF53335">
    <property type="entry name" value="S-adenosyl-L-methionine-dependent methyltransferases"/>
    <property type="match status" value="1"/>
</dbReference>
<organism evidence="5">
    <name type="scientific">marine sediment metagenome</name>
    <dbReference type="NCBI Taxonomy" id="412755"/>
    <lineage>
        <taxon>unclassified sequences</taxon>
        <taxon>metagenomes</taxon>
        <taxon>ecological metagenomes</taxon>
    </lineage>
</organism>
<dbReference type="InterPro" id="IPR029063">
    <property type="entry name" value="SAM-dependent_MTases_sf"/>
</dbReference>
<dbReference type="Pfam" id="PF13847">
    <property type="entry name" value="Methyltransf_31"/>
    <property type="match status" value="1"/>
</dbReference>
<evidence type="ECO:0000313" key="5">
    <source>
        <dbReference type="EMBL" id="GAG59450.1"/>
    </source>
</evidence>
<dbReference type="GO" id="GO:0035657">
    <property type="term" value="C:eRF1 methyltransferase complex"/>
    <property type="evidence" value="ECO:0007669"/>
    <property type="project" value="TreeGrafter"/>
</dbReference>
<dbReference type="GO" id="GO:0032259">
    <property type="term" value="P:methylation"/>
    <property type="evidence" value="ECO:0007669"/>
    <property type="project" value="UniProtKB-KW"/>
</dbReference>
<reference evidence="5" key="1">
    <citation type="journal article" date="2014" name="Front. Microbiol.">
        <title>High frequency of phylogenetically diverse reductive dehalogenase-homologous genes in deep subseafloor sedimentary metagenomes.</title>
        <authorList>
            <person name="Kawai M."/>
            <person name="Futagami T."/>
            <person name="Toyoda A."/>
            <person name="Takaki Y."/>
            <person name="Nishi S."/>
            <person name="Hori S."/>
            <person name="Arai W."/>
            <person name="Tsubouchi T."/>
            <person name="Morono Y."/>
            <person name="Uchiyama I."/>
            <person name="Ito T."/>
            <person name="Fujiyama A."/>
            <person name="Inagaki F."/>
            <person name="Takami H."/>
        </authorList>
    </citation>
    <scope>NUCLEOTIDE SEQUENCE</scope>
    <source>
        <strain evidence="5">Expedition CK06-06</strain>
    </source>
</reference>
<sequence length="444" mass="51783">KRLLWKWEYTAGYYQRLAEGFSFIHAPRKKLPHANPLTELLLSFFADNRALNILEMKQIFSEEMIEKLEQAQLIIRTAKEEYLSVFRIFPLNQYLLLVPFRRYCEPQVYIGAESPVFQKYIRVITHPKKILDLATGSGFQLFGLPWQGPSHSMLGIDLNPNAVAVATLSAQWNNCEWMTFKEGDITKDLTNINEKFDLITGHLPILPTANNTRYKNTIHNDGGTDGFTVIRKVFPVIPEILKPQGTFQLILISLGDEKQPSLLSEIKTLFENNNLQGRVIAIKKIPVELDAYYRGKKDEEYNNWMKFYKAQKKTYWYRLILRAEKDNQKNGNEKRLTYIELYRTDFSKPPAPISLEKLHREMNHYLTDTIVLSKTSKEEFDDLSSKLRTEVIQSENLKKSISNYGKELAEKLPEIFPNSGSAIRFWGQLTASKWQPKYLERKLW</sequence>
<dbReference type="PANTHER" id="PTHR45875">
    <property type="entry name" value="METHYLTRANSFERASE N6AMT1"/>
    <property type="match status" value="1"/>
</dbReference>
<evidence type="ECO:0000256" key="1">
    <source>
        <dbReference type="ARBA" id="ARBA00022603"/>
    </source>
</evidence>
<evidence type="ECO:0000256" key="2">
    <source>
        <dbReference type="ARBA" id="ARBA00022679"/>
    </source>
</evidence>
<name>X0YTA8_9ZZZZ</name>
<dbReference type="AlphaFoldDB" id="X0YTA8"/>
<dbReference type="InterPro" id="IPR025714">
    <property type="entry name" value="Methyltranfer_dom"/>
</dbReference>
<dbReference type="InterPro" id="IPR052190">
    <property type="entry name" value="Euk-Arch_PrmC-MTase"/>
</dbReference>
<keyword evidence="2" id="KW-0808">Transferase</keyword>
<dbReference type="GO" id="GO:0008757">
    <property type="term" value="F:S-adenosylmethionine-dependent methyltransferase activity"/>
    <property type="evidence" value="ECO:0007669"/>
    <property type="project" value="TreeGrafter"/>
</dbReference>
<evidence type="ECO:0000256" key="3">
    <source>
        <dbReference type="ARBA" id="ARBA00022691"/>
    </source>
</evidence>
<dbReference type="PANTHER" id="PTHR45875:SF1">
    <property type="entry name" value="METHYLTRANSFERASE N6AMT1"/>
    <property type="match status" value="1"/>
</dbReference>
<accession>X0YTA8</accession>
<feature type="domain" description="Methyltransferase" evidence="4">
    <location>
        <begin position="128"/>
        <end position="296"/>
    </location>
</feature>
<keyword evidence="3" id="KW-0949">S-adenosyl-L-methionine</keyword>
<dbReference type="GO" id="GO:0008276">
    <property type="term" value="F:protein methyltransferase activity"/>
    <property type="evidence" value="ECO:0007669"/>
    <property type="project" value="TreeGrafter"/>
</dbReference>
<proteinExistence type="predicted"/>
<evidence type="ECO:0000259" key="4">
    <source>
        <dbReference type="Pfam" id="PF13847"/>
    </source>
</evidence>
<feature type="non-terminal residue" evidence="5">
    <location>
        <position position="1"/>
    </location>
</feature>
<keyword evidence="1" id="KW-0489">Methyltransferase</keyword>
<gene>
    <name evidence="5" type="ORF">S01H4_17152</name>
</gene>
<protein>
    <recommendedName>
        <fullName evidence="4">Methyltransferase domain-containing protein</fullName>
    </recommendedName>
</protein>
<dbReference type="Gene3D" id="3.40.50.150">
    <property type="entry name" value="Vaccinia Virus protein VP39"/>
    <property type="match status" value="1"/>
</dbReference>
<dbReference type="CDD" id="cd02440">
    <property type="entry name" value="AdoMet_MTases"/>
    <property type="match status" value="1"/>
</dbReference>
<dbReference type="EMBL" id="BART01007541">
    <property type="protein sequence ID" value="GAG59450.1"/>
    <property type="molecule type" value="Genomic_DNA"/>
</dbReference>